<sequence length="239" mass="27302">MLKEFVFEMAKKDLNNSSVLLNLYHNKLLVSKVDEALDEGKPYDFIIAFCKEKFDFEISKPALSRYKEKRREAIEQGVDLESLLDKRRKSGKVIDLKGKEVETLPNTNTSYDQTFNAVEQIYNDVEVLDTIIQKGFASLKEVDYVEAPLAMKAIEVKAKVTGNQLQGLSLVGLRELRLRQSAKEQAMTEVILRFIPEEQHEEVYQAIEEAEAEFYENLDLTAEDARITSALEQAGMNII</sequence>
<keyword evidence="2" id="KW-1185">Reference proteome</keyword>
<accession>A0A5C2H889</accession>
<evidence type="ECO:0000313" key="2">
    <source>
        <dbReference type="Proteomes" id="UP000322060"/>
    </source>
</evidence>
<name>A0A5C2H889_9CAUD</name>
<protein>
    <submittedName>
        <fullName evidence="1">Uncharacterized protein</fullName>
    </submittedName>
</protein>
<proteinExistence type="predicted"/>
<dbReference type="Proteomes" id="UP000322060">
    <property type="component" value="Segment"/>
</dbReference>
<reference evidence="1 2" key="1">
    <citation type="submission" date="2019-07" db="EMBL/GenBank/DDBJ databases">
        <title>Characteristics and whole genome analysis of the Enterococcus faecalis phage PEf771.</title>
        <authorList>
            <person name="Xiang Y."/>
            <person name="Ji X."/>
            <person name="Wei Y."/>
            <person name="Song F."/>
            <person name="Li W."/>
            <person name="Yang X."/>
        </authorList>
    </citation>
    <scope>NUCLEOTIDE SEQUENCE [LARGE SCALE GENOMIC DNA]</scope>
</reference>
<gene>
    <name evidence="1" type="ORF">PEf771_176</name>
</gene>
<dbReference type="EMBL" id="MN241318">
    <property type="protein sequence ID" value="QEP29589.1"/>
    <property type="molecule type" value="Genomic_DNA"/>
</dbReference>
<organism evidence="1 2">
    <name type="scientific">Enterococcus phage PEf771</name>
    <dbReference type="NCBI Taxonomy" id="2601638"/>
    <lineage>
        <taxon>Viruses</taxon>
        <taxon>Duplodnaviria</taxon>
        <taxon>Heunggongvirae</taxon>
        <taxon>Uroviricota</taxon>
        <taxon>Caudoviricetes</taxon>
        <taxon>Herelleviridae</taxon>
        <taxon>Brockvirinae</taxon>
        <taxon>Schiekvirus</taxon>
        <taxon>Schiekvirus Pef771</taxon>
    </lineage>
</organism>
<evidence type="ECO:0000313" key="1">
    <source>
        <dbReference type="EMBL" id="QEP29589.1"/>
    </source>
</evidence>